<dbReference type="PANTHER" id="PTHR30204">
    <property type="entry name" value="REDOX-CYCLING DRUG-SENSING TRANSCRIPTIONAL ACTIVATOR SOXR"/>
    <property type="match status" value="1"/>
</dbReference>
<feature type="domain" description="HTH merR-type" evidence="3">
    <location>
        <begin position="9"/>
        <end position="74"/>
    </location>
</feature>
<dbReference type="Gene3D" id="1.10.1660.10">
    <property type="match status" value="1"/>
</dbReference>
<evidence type="ECO:0000313" key="5">
    <source>
        <dbReference type="Proteomes" id="UP000198619"/>
    </source>
</evidence>
<dbReference type="STRING" id="84698.SAMN04488528_10475"/>
<keyword evidence="5" id="KW-1185">Reference proteome</keyword>
<dbReference type="Pfam" id="PF06445">
    <property type="entry name" value="GyrI-like"/>
    <property type="match status" value="1"/>
</dbReference>
<evidence type="ECO:0000313" key="4">
    <source>
        <dbReference type="EMBL" id="SFB41436.1"/>
    </source>
</evidence>
<proteinExistence type="predicted"/>
<dbReference type="PANTHER" id="PTHR30204:SF85">
    <property type="entry name" value="MULTIDRUG-EFFLUX TRANSPORTER 2 REGULATOR"/>
    <property type="match status" value="1"/>
</dbReference>
<dbReference type="Pfam" id="PF13411">
    <property type="entry name" value="MerR_1"/>
    <property type="match status" value="1"/>
</dbReference>
<evidence type="ECO:0000259" key="3">
    <source>
        <dbReference type="PROSITE" id="PS50937"/>
    </source>
</evidence>
<keyword evidence="1 4" id="KW-0238">DNA-binding</keyword>
<evidence type="ECO:0000256" key="2">
    <source>
        <dbReference type="SAM" id="Coils"/>
    </source>
</evidence>
<dbReference type="InterPro" id="IPR047057">
    <property type="entry name" value="MerR_fam"/>
</dbReference>
<dbReference type="SUPFAM" id="SSF46955">
    <property type="entry name" value="Putative DNA-binding domain"/>
    <property type="match status" value="1"/>
</dbReference>
<dbReference type="PROSITE" id="PS50937">
    <property type="entry name" value="HTH_MERR_2"/>
    <property type="match status" value="1"/>
</dbReference>
<dbReference type="Gene3D" id="3.20.80.10">
    <property type="entry name" value="Regulatory factor, effector binding domain"/>
    <property type="match status" value="1"/>
</dbReference>
<dbReference type="Proteomes" id="UP000198619">
    <property type="component" value="Unassembled WGS sequence"/>
</dbReference>
<dbReference type="InterPro" id="IPR011256">
    <property type="entry name" value="Reg_factor_effector_dom_sf"/>
</dbReference>
<evidence type="ECO:0000256" key="1">
    <source>
        <dbReference type="ARBA" id="ARBA00023125"/>
    </source>
</evidence>
<sequence length="272" mass="32015">MSKIFFKAGEFAALCGVKKDTLFHYDELGILKPEIVAENGYRYYSTKQLTTFDIIHSLKEVGTPLKEIKSYMEKQNTNNFLSILKTKQKQLKKEQKRLNQIKKLLKNTIATTEHALSVKCDEVQIEYCTEEYYIVIDAPEVSYTDEKAFHIKLQEHISYCRKNYYYNEFQIGEIVLLKNLKQGLFERKYFCSKIDHKTNSEYLFIKPAGIYAVLFHKGAYETLPDAYHKLKEYIEQNGYKIIGNAYEEDQLYYLSVSDPNQYLLKISIQIDK</sequence>
<keyword evidence="2" id="KW-0175">Coiled coil</keyword>
<dbReference type="PROSITE" id="PS00552">
    <property type="entry name" value="HTH_MERR_1"/>
    <property type="match status" value="1"/>
</dbReference>
<dbReference type="RefSeq" id="WP_090042954.1">
    <property type="nucleotide sequence ID" value="NZ_FOKI01000047.1"/>
</dbReference>
<dbReference type="EMBL" id="FOKI01000047">
    <property type="protein sequence ID" value="SFB41436.1"/>
    <property type="molecule type" value="Genomic_DNA"/>
</dbReference>
<reference evidence="4 5" key="1">
    <citation type="submission" date="2016-10" db="EMBL/GenBank/DDBJ databases">
        <authorList>
            <person name="de Groot N.N."/>
        </authorList>
    </citation>
    <scope>NUCLEOTIDE SEQUENCE [LARGE SCALE GENOMIC DNA]</scope>
    <source>
        <strain evidence="4 5">DSM 12271</strain>
    </source>
</reference>
<dbReference type="InterPro" id="IPR009061">
    <property type="entry name" value="DNA-bd_dom_put_sf"/>
</dbReference>
<dbReference type="InterPro" id="IPR029442">
    <property type="entry name" value="GyrI-like"/>
</dbReference>
<accession>A0A1I1AVJ3</accession>
<protein>
    <submittedName>
        <fullName evidence="4">DNA-binding transcriptional regulator, MerR family</fullName>
    </submittedName>
</protein>
<gene>
    <name evidence="4" type="ORF">SAMN04488528_10475</name>
</gene>
<feature type="coiled-coil region" evidence="2">
    <location>
        <begin position="81"/>
        <end position="111"/>
    </location>
</feature>
<name>A0A1I1AVJ3_9CLOT</name>
<dbReference type="OrthoDB" id="9773308at2"/>
<dbReference type="AlphaFoldDB" id="A0A1I1AVJ3"/>
<dbReference type="GO" id="GO:0003677">
    <property type="term" value="F:DNA binding"/>
    <property type="evidence" value="ECO:0007669"/>
    <property type="project" value="UniProtKB-KW"/>
</dbReference>
<dbReference type="SUPFAM" id="SSF55136">
    <property type="entry name" value="Probable bacterial effector-binding domain"/>
    <property type="match status" value="1"/>
</dbReference>
<dbReference type="SMART" id="SM00422">
    <property type="entry name" value="HTH_MERR"/>
    <property type="match status" value="1"/>
</dbReference>
<dbReference type="GO" id="GO:0003700">
    <property type="term" value="F:DNA-binding transcription factor activity"/>
    <property type="evidence" value="ECO:0007669"/>
    <property type="project" value="InterPro"/>
</dbReference>
<dbReference type="InterPro" id="IPR000551">
    <property type="entry name" value="MerR-type_HTH_dom"/>
</dbReference>
<organism evidence="4 5">
    <name type="scientific">Clostridium frigidicarnis</name>
    <dbReference type="NCBI Taxonomy" id="84698"/>
    <lineage>
        <taxon>Bacteria</taxon>
        <taxon>Bacillati</taxon>
        <taxon>Bacillota</taxon>
        <taxon>Clostridia</taxon>
        <taxon>Eubacteriales</taxon>
        <taxon>Clostridiaceae</taxon>
        <taxon>Clostridium</taxon>
    </lineage>
</organism>